<dbReference type="InterPro" id="IPR011009">
    <property type="entry name" value="Kinase-like_dom_sf"/>
</dbReference>
<dbReference type="SUPFAM" id="SSF56112">
    <property type="entry name" value="Protein kinase-like (PK-like)"/>
    <property type="match status" value="1"/>
</dbReference>
<dbReference type="EMBL" id="BAAAHE010000018">
    <property type="protein sequence ID" value="GAA0620818.1"/>
    <property type="molecule type" value="Genomic_DNA"/>
</dbReference>
<dbReference type="Gene3D" id="1.10.510.10">
    <property type="entry name" value="Transferase(Phosphotransferase) domain 1"/>
    <property type="match status" value="1"/>
</dbReference>
<reference evidence="2 3" key="1">
    <citation type="journal article" date="2019" name="Int. J. Syst. Evol. Microbiol.">
        <title>The Global Catalogue of Microorganisms (GCM) 10K type strain sequencing project: providing services to taxonomists for standard genome sequencing and annotation.</title>
        <authorList>
            <consortium name="The Broad Institute Genomics Platform"/>
            <consortium name="The Broad Institute Genome Sequencing Center for Infectious Disease"/>
            <person name="Wu L."/>
            <person name="Ma J."/>
        </authorList>
    </citation>
    <scope>NUCLEOTIDE SEQUENCE [LARGE SCALE GENOMIC DNA]</scope>
    <source>
        <strain evidence="2 3">JCM 10671</strain>
    </source>
</reference>
<dbReference type="RefSeq" id="WP_344605024.1">
    <property type="nucleotide sequence ID" value="NZ_BAAAHE010000018.1"/>
</dbReference>
<dbReference type="Proteomes" id="UP001500957">
    <property type="component" value="Unassembled WGS sequence"/>
</dbReference>
<name>A0ABN1GVF4_9ACTN</name>
<dbReference type="GO" id="GO:0016301">
    <property type="term" value="F:kinase activity"/>
    <property type="evidence" value="ECO:0007669"/>
    <property type="project" value="UniProtKB-KW"/>
</dbReference>
<dbReference type="Gene3D" id="3.30.200.20">
    <property type="entry name" value="Phosphorylase Kinase, domain 1"/>
    <property type="match status" value="1"/>
</dbReference>
<proteinExistence type="predicted"/>
<protein>
    <submittedName>
        <fullName evidence="2">Protein kinase family protein</fullName>
    </submittedName>
</protein>
<evidence type="ECO:0000313" key="2">
    <source>
        <dbReference type="EMBL" id="GAA0620818.1"/>
    </source>
</evidence>
<keyword evidence="2" id="KW-0808">Transferase</keyword>
<evidence type="ECO:0000256" key="1">
    <source>
        <dbReference type="SAM" id="MobiDB-lite"/>
    </source>
</evidence>
<organism evidence="2 3">
    <name type="scientific">Sporichthya brevicatena</name>
    <dbReference type="NCBI Taxonomy" id="171442"/>
    <lineage>
        <taxon>Bacteria</taxon>
        <taxon>Bacillati</taxon>
        <taxon>Actinomycetota</taxon>
        <taxon>Actinomycetes</taxon>
        <taxon>Sporichthyales</taxon>
        <taxon>Sporichthyaceae</taxon>
        <taxon>Sporichthya</taxon>
    </lineage>
</organism>
<accession>A0ABN1GVF4</accession>
<keyword evidence="3" id="KW-1185">Reference proteome</keyword>
<comment type="caution">
    <text evidence="2">The sequence shown here is derived from an EMBL/GenBank/DDBJ whole genome shotgun (WGS) entry which is preliminary data.</text>
</comment>
<dbReference type="CDD" id="cd13973">
    <property type="entry name" value="PK_MviN-like"/>
    <property type="match status" value="1"/>
</dbReference>
<evidence type="ECO:0000313" key="3">
    <source>
        <dbReference type="Proteomes" id="UP001500957"/>
    </source>
</evidence>
<feature type="region of interest" description="Disordered" evidence="1">
    <location>
        <begin position="230"/>
        <end position="268"/>
    </location>
</feature>
<gene>
    <name evidence="2" type="ORF">GCM10009547_24310</name>
</gene>
<sequence length="487" mass="51221">MVSATPEVGTRLADRYRLLECIEKSDGFSTWQATDEKLARSVGIHILPSDAELTPTVLEAAQLAATVDDPRFLRVLDAVHREPYAYVVHEWLPDAQPLSTVLAHGPLDPDVAQTMIRDAAEALAAAHEAGLAHLRLQADTVLVLPSGHVKILGLCVEAALHSTTAGDPARSDARGLGRVLYAALTARWPEGEAFGLAAAPFEHGAICTPRQVRAGVPDAMDAIVDRLLNPTPRAGSPLRSPGELKDTLHQLPRPRPPSGGPSADTTGTMSAVVTGILSPMPTPDGWKPSAATRGAQVAVIGMLVIGLVLLSWQLLRALAPESLGGQANTPEAAAPLVAIPIVAARDFDPPPGNGSENPKQARYAVDDRPRTAWRTVAYNTRAFGGLKPGVGLVLDLGDAQTVRQVKLRLPDEGATIEVRAAALTANAAPSTLSAFRVAASTTAAAREETIRFASAVRTRFVLIWITQLPPGPGPTYRGGISEVTVSG</sequence>
<dbReference type="Gene3D" id="2.60.120.260">
    <property type="entry name" value="Galactose-binding domain-like"/>
    <property type="match status" value="1"/>
</dbReference>
<keyword evidence="2" id="KW-0418">Kinase</keyword>